<accession>A0A4P7QGL7</accession>
<reference evidence="4 5" key="1">
    <citation type="submission" date="2019-04" db="EMBL/GenBank/DDBJ databases">
        <title>Corynebacterium endometrii sp. nov., isolated from the uterus of a cow with endometritis.</title>
        <authorList>
            <person name="Ballas P."/>
            <person name="Ruckert C."/>
            <person name="Wagener K."/>
            <person name="Drillich M."/>
            <person name="Kaempfer P."/>
            <person name="Busse H.-J."/>
            <person name="Ehling-Schulz M."/>
        </authorList>
    </citation>
    <scope>NUCLEOTIDE SEQUENCE [LARGE SCALE GENOMIC DNA]</scope>
    <source>
        <strain evidence="4 5">LMM-1653</strain>
    </source>
</reference>
<feature type="domain" description="Resolvase/invertase-type recombinase catalytic" evidence="3">
    <location>
        <begin position="1"/>
        <end position="75"/>
    </location>
</feature>
<dbReference type="PANTHER" id="PTHR30461">
    <property type="entry name" value="DNA-INVERTASE FROM LAMBDOID PROPHAGE"/>
    <property type="match status" value="1"/>
</dbReference>
<dbReference type="PANTHER" id="PTHR30461:SF26">
    <property type="entry name" value="RESOLVASE HOMOLOG YNEB"/>
    <property type="match status" value="1"/>
</dbReference>
<dbReference type="EMBL" id="CP039247">
    <property type="protein sequence ID" value="QCB28875.1"/>
    <property type="molecule type" value="Genomic_DNA"/>
</dbReference>
<dbReference type="CDD" id="cd03768">
    <property type="entry name" value="SR_ResInv"/>
    <property type="match status" value="1"/>
</dbReference>
<proteinExistence type="inferred from homology"/>
<gene>
    <name evidence="4" type="primary">hin</name>
    <name evidence="4" type="ORF">CENDO_08005</name>
</gene>
<dbReference type="InterPro" id="IPR036162">
    <property type="entry name" value="Resolvase-like_N_sf"/>
</dbReference>
<sequence length="127" mass="13502">MDRLARSLVDLHTIVEDLVGRGASVRFLREGQTDSAKADPIVKLMLGLMGSVAEFERAIIKERQAEGIARAKARGVYKGRAKVLTGGQVAQARQWVADGVPKAEGPADSGSGGPPCTHIFPARRNAP</sequence>
<dbReference type="InterPro" id="IPR050639">
    <property type="entry name" value="SSR_resolvase"/>
</dbReference>
<feature type="region of interest" description="Disordered" evidence="2">
    <location>
        <begin position="100"/>
        <end position="127"/>
    </location>
</feature>
<dbReference type="GO" id="GO:0003677">
    <property type="term" value="F:DNA binding"/>
    <property type="evidence" value="ECO:0007669"/>
    <property type="project" value="InterPro"/>
</dbReference>
<evidence type="ECO:0000256" key="1">
    <source>
        <dbReference type="ARBA" id="ARBA00009913"/>
    </source>
</evidence>
<evidence type="ECO:0000313" key="5">
    <source>
        <dbReference type="Proteomes" id="UP000296352"/>
    </source>
</evidence>
<organism evidence="4 5">
    <name type="scientific">Corynebacterium endometrii</name>
    <dbReference type="NCBI Taxonomy" id="2488819"/>
    <lineage>
        <taxon>Bacteria</taxon>
        <taxon>Bacillati</taxon>
        <taxon>Actinomycetota</taxon>
        <taxon>Actinomycetes</taxon>
        <taxon>Mycobacteriales</taxon>
        <taxon>Corynebacteriaceae</taxon>
        <taxon>Corynebacterium</taxon>
    </lineage>
</organism>
<keyword evidence="5" id="KW-1185">Reference proteome</keyword>
<dbReference type="GO" id="GO:0000150">
    <property type="term" value="F:DNA strand exchange activity"/>
    <property type="evidence" value="ECO:0007669"/>
    <property type="project" value="InterPro"/>
</dbReference>
<name>A0A4P7QGL7_9CORY</name>
<dbReference type="KEGG" id="cee:CENDO_08005"/>
<dbReference type="SUPFAM" id="SSF53041">
    <property type="entry name" value="Resolvase-like"/>
    <property type="match status" value="1"/>
</dbReference>
<evidence type="ECO:0000313" key="4">
    <source>
        <dbReference type="EMBL" id="QCB28875.1"/>
    </source>
</evidence>
<protein>
    <submittedName>
        <fullName evidence="4">DNA-invertase hin</fullName>
    </submittedName>
</protein>
<dbReference type="Gene3D" id="3.40.50.1390">
    <property type="entry name" value="Resolvase, N-terminal catalytic domain"/>
    <property type="match status" value="1"/>
</dbReference>
<dbReference type="InterPro" id="IPR006119">
    <property type="entry name" value="Resolv_N"/>
</dbReference>
<dbReference type="PROSITE" id="PS51736">
    <property type="entry name" value="RECOMBINASES_3"/>
    <property type="match status" value="1"/>
</dbReference>
<comment type="similarity">
    <text evidence="1">Belongs to the site-specific recombinase resolvase family.</text>
</comment>
<evidence type="ECO:0000259" key="3">
    <source>
        <dbReference type="PROSITE" id="PS51736"/>
    </source>
</evidence>
<evidence type="ECO:0000256" key="2">
    <source>
        <dbReference type="SAM" id="MobiDB-lite"/>
    </source>
</evidence>
<dbReference type="Proteomes" id="UP000296352">
    <property type="component" value="Chromosome"/>
</dbReference>
<dbReference type="Pfam" id="PF00239">
    <property type="entry name" value="Resolvase"/>
    <property type="match status" value="1"/>
</dbReference>
<dbReference type="AlphaFoldDB" id="A0A4P7QGL7"/>